<evidence type="ECO:0000313" key="2">
    <source>
        <dbReference type="Proteomes" id="UP000229176"/>
    </source>
</evidence>
<reference evidence="1 2" key="1">
    <citation type="submission" date="2017-09" db="EMBL/GenBank/DDBJ databases">
        <title>Depth-based differentiation of microbial function through sediment-hosted aquifers and enrichment of novel symbionts in the deep terrestrial subsurface.</title>
        <authorList>
            <person name="Probst A.J."/>
            <person name="Ladd B."/>
            <person name="Jarett J.K."/>
            <person name="Geller-Mcgrath D.E."/>
            <person name="Sieber C.M."/>
            <person name="Emerson J.B."/>
            <person name="Anantharaman K."/>
            <person name="Thomas B.C."/>
            <person name="Malmstrom R."/>
            <person name="Stieglmeier M."/>
            <person name="Klingl A."/>
            <person name="Woyke T."/>
            <person name="Ryan C.M."/>
            <person name="Banfield J.F."/>
        </authorList>
    </citation>
    <scope>NUCLEOTIDE SEQUENCE [LARGE SCALE GENOMIC DNA]</scope>
    <source>
        <strain evidence="1">CG22_combo_CG10-13_8_21_14_all_32_8</strain>
    </source>
</reference>
<sequence>MNQNNIENPGKNVFSNEVEEDLISFWVKKFEDAGVKEEVGPFDAISSWKEDPRSTVGYGEPILVDVVIDGKKTDVYRASFGENNEEHSIYLHVKESR</sequence>
<gene>
    <name evidence="1" type="ORF">COW91_03355</name>
</gene>
<dbReference type="EMBL" id="PCTI01000056">
    <property type="protein sequence ID" value="PIP68718.1"/>
    <property type="molecule type" value="Genomic_DNA"/>
</dbReference>
<organism evidence="1 2">
    <name type="scientific">Candidatus Nomurabacteria bacterium CG22_combo_CG10-13_8_21_14_all_32_8</name>
    <dbReference type="NCBI Taxonomy" id="1974732"/>
    <lineage>
        <taxon>Bacteria</taxon>
        <taxon>Candidatus Nomuraibacteriota</taxon>
    </lineage>
</organism>
<dbReference type="Proteomes" id="UP000229176">
    <property type="component" value="Unassembled WGS sequence"/>
</dbReference>
<accession>A0A2H0CH80</accession>
<comment type="caution">
    <text evidence="1">The sequence shown here is derived from an EMBL/GenBank/DDBJ whole genome shotgun (WGS) entry which is preliminary data.</text>
</comment>
<dbReference type="AlphaFoldDB" id="A0A2H0CH80"/>
<protein>
    <submittedName>
        <fullName evidence="1">Uncharacterized protein</fullName>
    </submittedName>
</protein>
<name>A0A2H0CH80_9BACT</name>
<proteinExistence type="predicted"/>
<evidence type="ECO:0000313" key="1">
    <source>
        <dbReference type="EMBL" id="PIP68718.1"/>
    </source>
</evidence>